<dbReference type="InterPro" id="IPR029069">
    <property type="entry name" value="HotDog_dom_sf"/>
</dbReference>
<protein>
    <submittedName>
        <fullName evidence="10">Acyl-ACP thioesterase</fullName>
    </submittedName>
</protein>
<keyword evidence="5" id="KW-0809">Transit peptide</keyword>
<dbReference type="SUPFAM" id="SSF54637">
    <property type="entry name" value="Thioesterase/thiol ester dehydrase-isomerase"/>
    <property type="match status" value="2"/>
</dbReference>
<dbReference type="Gene3D" id="3.10.129.10">
    <property type="entry name" value="Hotdog Thioesterase"/>
    <property type="match status" value="2"/>
</dbReference>
<evidence type="ECO:0000313" key="10">
    <source>
        <dbReference type="EMBL" id="SJZ71052.1"/>
    </source>
</evidence>
<keyword evidence="3" id="KW-0378">Hydrolase</keyword>
<evidence type="ECO:0000256" key="1">
    <source>
        <dbReference type="ARBA" id="ARBA00006500"/>
    </source>
</evidence>
<evidence type="ECO:0000259" key="9">
    <source>
        <dbReference type="Pfam" id="PF20791"/>
    </source>
</evidence>
<sequence>MEDKLLSGVGRYVFQAEPFHCDCSYRLFLAHLGNQLLNAADFHSNERGYGVRVLSNLHKTWVLSRFTLEIYHLPEVYESFTIETWVNSVMRYFTSRNFSVSNARGKVCAYARSVWALIDTDTRQPVDILKVNEGQIMKYVEKDKCCPIEAGGRLKFSTQGKQQQSVVMHYSDVDMNGHVNSMKYVEHMLNLWPISWYSKHRVKRIEIAYVAESHEGDELKFYVEQETEGISDVRIMKVAGEQETEVVRGRISFA</sequence>
<dbReference type="GO" id="GO:0000036">
    <property type="term" value="F:acyl carrier activity"/>
    <property type="evidence" value="ECO:0007669"/>
    <property type="project" value="TreeGrafter"/>
</dbReference>
<evidence type="ECO:0000256" key="5">
    <source>
        <dbReference type="ARBA" id="ARBA00022946"/>
    </source>
</evidence>
<dbReference type="Pfam" id="PF20791">
    <property type="entry name" value="Acyl-ACP_TE_C"/>
    <property type="match status" value="1"/>
</dbReference>
<feature type="domain" description="Acyl-ACP thioesterase N-terminal hotdog" evidence="8">
    <location>
        <begin position="21"/>
        <end position="129"/>
    </location>
</feature>
<proteinExistence type="inferred from homology"/>
<gene>
    <name evidence="10" type="ORF">SAMN02745202_00859</name>
</gene>
<evidence type="ECO:0000313" key="11">
    <source>
        <dbReference type="Proteomes" id="UP000190065"/>
    </source>
</evidence>
<comment type="similarity">
    <text evidence="1">Belongs to the acyl-ACP thioesterase family.</text>
</comment>
<dbReference type="GO" id="GO:0016297">
    <property type="term" value="F:fatty acyl-[ACP] hydrolase activity"/>
    <property type="evidence" value="ECO:0007669"/>
    <property type="project" value="InterPro"/>
</dbReference>
<dbReference type="RefSeq" id="WP_025070839.1">
    <property type="nucleotide sequence ID" value="NZ_FUXK01000008.1"/>
</dbReference>
<reference evidence="10 11" key="1">
    <citation type="submission" date="2017-02" db="EMBL/GenBank/DDBJ databases">
        <authorList>
            <person name="Peterson S.W."/>
        </authorList>
    </citation>
    <scope>NUCLEOTIDE SEQUENCE [LARGE SCALE GENOMIC DNA]</scope>
    <source>
        <strain evidence="10 11">ATCC 43324</strain>
    </source>
</reference>
<evidence type="ECO:0000256" key="6">
    <source>
        <dbReference type="ARBA" id="ARBA00023098"/>
    </source>
</evidence>
<evidence type="ECO:0000256" key="2">
    <source>
        <dbReference type="ARBA" id="ARBA00022516"/>
    </source>
</evidence>
<keyword evidence="7" id="KW-0275">Fatty acid biosynthesis</keyword>
<keyword evidence="4" id="KW-0276">Fatty acid metabolism</keyword>
<evidence type="ECO:0000256" key="7">
    <source>
        <dbReference type="ARBA" id="ARBA00023160"/>
    </source>
</evidence>
<evidence type="ECO:0000256" key="3">
    <source>
        <dbReference type="ARBA" id="ARBA00022801"/>
    </source>
</evidence>
<dbReference type="PANTHER" id="PTHR31727">
    <property type="entry name" value="OLEOYL-ACYL CARRIER PROTEIN THIOESTERASE 1, CHLOROPLASTIC"/>
    <property type="match status" value="1"/>
</dbReference>
<keyword evidence="6" id="KW-0443">Lipid metabolism</keyword>
<organism evidence="10 11">
    <name type="scientific">Segatella oulorum</name>
    <dbReference type="NCBI Taxonomy" id="28136"/>
    <lineage>
        <taxon>Bacteria</taxon>
        <taxon>Pseudomonadati</taxon>
        <taxon>Bacteroidota</taxon>
        <taxon>Bacteroidia</taxon>
        <taxon>Bacteroidales</taxon>
        <taxon>Prevotellaceae</taxon>
        <taxon>Segatella</taxon>
    </lineage>
</organism>
<dbReference type="Pfam" id="PF01643">
    <property type="entry name" value="Acyl-ACP_TE"/>
    <property type="match status" value="1"/>
</dbReference>
<dbReference type="AlphaFoldDB" id="A0A1T4MVL8"/>
<dbReference type="InterPro" id="IPR002864">
    <property type="entry name" value="Acyl-ACP_thioesterase_NHD"/>
</dbReference>
<accession>A0A1T4MVL8</accession>
<dbReference type="EMBL" id="FUXK01000008">
    <property type="protein sequence ID" value="SJZ71052.1"/>
    <property type="molecule type" value="Genomic_DNA"/>
</dbReference>
<dbReference type="Proteomes" id="UP000190065">
    <property type="component" value="Unassembled WGS sequence"/>
</dbReference>
<keyword evidence="2" id="KW-0444">Lipid biosynthesis</keyword>
<dbReference type="eggNOG" id="COG3884">
    <property type="taxonomic scope" value="Bacteria"/>
</dbReference>
<evidence type="ECO:0000256" key="4">
    <source>
        <dbReference type="ARBA" id="ARBA00022832"/>
    </source>
</evidence>
<name>A0A1T4MVL8_9BACT</name>
<dbReference type="PANTHER" id="PTHR31727:SF6">
    <property type="entry name" value="OLEOYL-ACYL CARRIER PROTEIN THIOESTERASE 1, CHLOROPLASTIC"/>
    <property type="match status" value="1"/>
</dbReference>
<dbReference type="InterPro" id="IPR049427">
    <property type="entry name" value="Acyl-ACP_TE_C"/>
</dbReference>
<evidence type="ECO:0000259" key="8">
    <source>
        <dbReference type="Pfam" id="PF01643"/>
    </source>
</evidence>
<dbReference type="InterPro" id="IPR045023">
    <property type="entry name" value="FATA/B"/>
</dbReference>
<feature type="domain" description="Acyl-ACP thioesterase-like C-terminal" evidence="9">
    <location>
        <begin position="162"/>
        <end position="242"/>
    </location>
</feature>